<dbReference type="AlphaFoldDB" id="A0A9W9MGR1"/>
<gene>
    <name evidence="4" type="ORF">N7449_005804</name>
</gene>
<evidence type="ECO:0000256" key="1">
    <source>
        <dbReference type="ARBA" id="ARBA00022737"/>
    </source>
</evidence>
<dbReference type="InterPro" id="IPR056884">
    <property type="entry name" value="NPHP3-like_N"/>
</dbReference>
<dbReference type="PROSITE" id="PS50837">
    <property type="entry name" value="NACHT"/>
    <property type="match status" value="1"/>
</dbReference>
<evidence type="ECO:0000313" key="5">
    <source>
        <dbReference type="Proteomes" id="UP001150942"/>
    </source>
</evidence>
<evidence type="ECO:0000256" key="2">
    <source>
        <dbReference type="SAM" id="MobiDB-lite"/>
    </source>
</evidence>
<proteinExistence type="predicted"/>
<dbReference type="SUPFAM" id="SSF52540">
    <property type="entry name" value="P-loop containing nucleoside triphosphate hydrolases"/>
    <property type="match status" value="1"/>
</dbReference>
<feature type="region of interest" description="Disordered" evidence="2">
    <location>
        <begin position="1"/>
        <end position="33"/>
    </location>
</feature>
<dbReference type="OrthoDB" id="538223at2759"/>
<feature type="domain" description="NACHT" evidence="3">
    <location>
        <begin position="349"/>
        <end position="498"/>
    </location>
</feature>
<dbReference type="EMBL" id="JAPQKQ010000004">
    <property type="protein sequence ID" value="KAJ5201001.1"/>
    <property type="molecule type" value="Genomic_DNA"/>
</dbReference>
<organism evidence="4 5">
    <name type="scientific">Penicillium cf. viridicatum</name>
    <dbReference type="NCBI Taxonomy" id="2972119"/>
    <lineage>
        <taxon>Eukaryota</taxon>
        <taxon>Fungi</taxon>
        <taxon>Dikarya</taxon>
        <taxon>Ascomycota</taxon>
        <taxon>Pezizomycotina</taxon>
        <taxon>Eurotiomycetes</taxon>
        <taxon>Eurotiomycetidae</taxon>
        <taxon>Eurotiales</taxon>
        <taxon>Aspergillaceae</taxon>
        <taxon>Penicillium</taxon>
    </lineage>
</organism>
<protein>
    <recommendedName>
        <fullName evidence="3">NACHT domain-containing protein</fullName>
    </recommendedName>
</protein>
<dbReference type="Pfam" id="PF17100">
    <property type="entry name" value="NACHT_N"/>
    <property type="match status" value="1"/>
</dbReference>
<dbReference type="PANTHER" id="PTHR10039">
    <property type="entry name" value="AMELOGENIN"/>
    <property type="match status" value="1"/>
</dbReference>
<evidence type="ECO:0000313" key="4">
    <source>
        <dbReference type="EMBL" id="KAJ5201001.1"/>
    </source>
</evidence>
<name>A0A9W9MGR1_9EURO</name>
<dbReference type="InterPro" id="IPR031359">
    <property type="entry name" value="NACHT_N"/>
</dbReference>
<dbReference type="Gene3D" id="3.40.50.300">
    <property type="entry name" value="P-loop containing nucleotide triphosphate hydrolases"/>
    <property type="match status" value="1"/>
</dbReference>
<dbReference type="PANTHER" id="PTHR10039:SF14">
    <property type="entry name" value="NACHT DOMAIN-CONTAINING PROTEIN"/>
    <property type="match status" value="1"/>
</dbReference>
<evidence type="ECO:0000259" key="3">
    <source>
        <dbReference type="PROSITE" id="PS50837"/>
    </source>
</evidence>
<accession>A0A9W9MGR1</accession>
<keyword evidence="5" id="KW-1185">Reference proteome</keyword>
<sequence>MHFDVHHYTSPANSIHSATTHPNSLTSPFPPSSTVLVDSGNQEATEKLKRKAIDIPPDELWHQAYDDLKTEEQKLLEGYEILLSTKLPLDLTNEANDQNQQNKLSQINLLLDAALSKTAKINKIEGKFGKAIDVVLSISKPVGAGLSAVPAAAAAWAGICVALEFLSNAKNEAEKNREGITKVVLKMKWYSSLSKIFDQKSSMANDGLTGLREQLAERILDLYKAILQYIIETICSHYRNQFKSYLGNLVKLDDWDGKLSDVENAEADVKAAAEDIEIQQTSPYLELLVNMRRSEADDAIMRECCVSDMEADIQLLQERKDKLLPESYQWVLRTQEYIYFTNWGDNFNRLLWMRGDAGKGKTMLLMGIVEDLKARLETRFDEGSLSYFFCRGTEDNLNTATSVLRGLIWMLLRQEKSLIHHLDAFKGNQPNAFNDRSAFFKLKKVFLEILQYSSLGRVYFVIDALDECKREEPGLVQLLNLITETAKSDKVKWLLSSRNEPEIKPFLGKDTTNVQISLEVNSAAVENAVNAYIDSKVSALGEKYRTDYEADLAPKLPSRYEVDNAQQLEVDLSQALVQLKCKLKEKANGTFLWVWLVMKELQDVNPNELRESSKCHQASMKFTLPC</sequence>
<dbReference type="InterPro" id="IPR027417">
    <property type="entry name" value="P-loop_NTPase"/>
</dbReference>
<dbReference type="InterPro" id="IPR007111">
    <property type="entry name" value="NACHT_NTPase"/>
</dbReference>
<reference evidence="4" key="2">
    <citation type="journal article" date="2023" name="IMA Fungus">
        <title>Comparative genomic study of the Penicillium genus elucidates a diverse pangenome and 15 lateral gene transfer events.</title>
        <authorList>
            <person name="Petersen C."/>
            <person name="Sorensen T."/>
            <person name="Nielsen M.R."/>
            <person name="Sondergaard T.E."/>
            <person name="Sorensen J.L."/>
            <person name="Fitzpatrick D.A."/>
            <person name="Frisvad J.C."/>
            <person name="Nielsen K.L."/>
        </authorList>
    </citation>
    <scope>NUCLEOTIDE SEQUENCE</scope>
    <source>
        <strain evidence="4">IBT 20477</strain>
    </source>
</reference>
<feature type="compositionally biased region" description="Polar residues" evidence="2">
    <location>
        <begin position="10"/>
        <end position="33"/>
    </location>
</feature>
<reference evidence="4" key="1">
    <citation type="submission" date="2022-11" db="EMBL/GenBank/DDBJ databases">
        <authorList>
            <person name="Petersen C."/>
        </authorList>
    </citation>
    <scope>NUCLEOTIDE SEQUENCE</scope>
    <source>
        <strain evidence="4">IBT 20477</strain>
    </source>
</reference>
<dbReference type="Pfam" id="PF24883">
    <property type="entry name" value="NPHP3_N"/>
    <property type="match status" value="1"/>
</dbReference>
<comment type="caution">
    <text evidence="4">The sequence shown here is derived from an EMBL/GenBank/DDBJ whole genome shotgun (WGS) entry which is preliminary data.</text>
</comment>
<keyword evidence="1" id="KW-0677">Repeat</keyword>
<dbReference type="Proteomes" id="UP001150942">
    <property type="component" value="Unassembled WGS sequence"/>
</dbReference>